<feature type="transmembrane region" description="Helical" evidence="1">
    <location>
        <begin position="69"/>
        <end position="90"/>
    </location>
</feature>
<organism evidence="3 4">
    <name type="scientific">Candidatus Sulfurimonas marisnigri</name>
    <dbReference type="NCBI Taxonomy" id="2740405"/>
    <lineage>
        <taxon>Bacteria</taxon>
        <taxon>Pseudomonadati</taxon>
        <taxon>Campylobacterota</taxon>
        <taxon>Epsilonproteobacteria</taxon>
        <taxon>Campylobacterales</taxon>
        <taxon>Sulfurimonadaceae</taxon>
        <taxon>Sulfurimonas</taxon>
    </lineage>
</organism>
<keyword evidence="4" id="KW-1185">Reference proteome</keyword>
<dbReference type="EMBL" id="CP054493">
    <property type="protein sequence ID" value="QOY54243.1"/>
    <property type="molecule type" value="Genomic_DNA"/>
</dbReference>
<proteinExistence type="predicted"/>
<feature type="transmembrane region" description="Helical" evidence="1">
    <location>
        <begin position="201"/>
        <end position="222"/>
    </location>
</feature>
<dbReference type="Pfam" id="PF13795">
    <property type="entry name" value="HupE_UreJ_2"/>
    <property type="match status" value="1"/>
</dbReference>
<evidence type="ECO:0000313" key="3">
    <source>
        <dbReference type="EMBL" id="QOY54243.1"/>
    </source>
</evidence>
<evidence type="ECO:0000256" key="2">
    <source>
        <dbReference type="SAM" id="SignalP"/>
    </source>
</evidence>
<protein>
    <submittedName>
        <fullName evidence="3">HupE/UreJ family protein</fullName>
    </submittedName>
</protein>
<keyword evidence="1" id="KW-0472">Membrane</keyword>
<evidence type="ECO:0000313" key="4">
    <source>
        <dbReference type="Proteomes" id="UP000593836"/>
    </source>
</evidence>
<gene>
    <name evidence="3" type="ORF">HUE87_10220</name>
</gene>
<feature type="transmembrane region" description="Helical" evidence="1">
    <location>
        <begin position="37"/>
        <end position="62"/>
    </location>
</feature>
<feature type="transmembrane region" description="Helical" evidence="1">
    <location>
        <begin position="124"/>
        <end position="144"/>
    </location>
</feature>
<feature type="signal peptide" evidence="2">
    <location>
        <begin position="1"/>
        <end position="19"/>
    </location>
</feature>
<keyword evidence="2" id="KW-0732">Signal</keyword>
<dbReference type="InterPro" id="IPR032809">
    <property type="entry name" value="Put_HupE_UreJ"/>
</dbReference>
<dbReference type="KEGG" id="smas:HUE87_10220"/>
<feature type="chain" id="PRO_5032681035" evidence="2">
    <location>
        <begin position="20"/>
        <end position="257"/>
    </location>
</feature>
<keyword evidence="1" id="KW-1133">Transmembrane helix</keyword>
<evidence type="ECO:0000256" key="1">
    <source>
        <dbReference type="SAM" id="Phobius"/>
    </source>
</evidence>
<name>A0A7S7M0D4_9BACT</name>
<reference evidence="3 4" key="1">
    <citation type="submission" date="2020-05" db="EMBL/GenBank/DDBJ databases">
        <title>Sulfurimonas marisnigri, sp. nov., and Sulfurimonas baltica, sp. nov., manganese oxide reducing chemolithoautotrophs of the class Epsilonproteobacteria isolated from the pelagic redoxclines of the Black and Baltic Seas and emended description of the genus Sulfurimonas.</title>
        <authorList>
            <person name="Henkel J.V."/>
            <person name="Laudan C."/>
            <person name="Werner J."/>
            <person name="Neu T."/>
            <person name="Plewe S."/>
            <person name="Sproer C."/>
            <person name="Bunk B."/>
            <person name="Schulz-Vogt H.N."/>
        </authorList>
    </citation>
    <scope>NUCLEOTIDE SEQUENCE [LARGE SCALE GENOMIC DNA]</scope>
    <source>
        <strain evidence="3 4">SoZ1</strain>
    </source>
</reference>
<dbReference type="Proteomes" id="UP000593836">
    <property type="component" value="Chromosome"/>
</dbReference>
<feature type="transmembrane region" description="Helical" evidence="1">
    <location>
        <begin position="164"/>
        <end position="189"/>
    </location>
</feature>
<accession>A0A7S7M0D4</accession>
<keyword evidence="1" id="KW-0812">Transmembrane</keyword>
<dbReference type="AlphaFoldDB" id="A0A7S7M0D4"/>
<sequence>MRTLLIMGALILLNGVAYAHGISAEDKQAMLDGGNLRYIWLGATHMLTGYDHLLFLFGVVFFLKTVKDIVKFVSIFTLGHSITLIFATFMGINANYYLIDAVIALSVIYKAFDNNKGFENYLHVKSPNLLWMVLVFGLIHGFGLSTRLQQLPLGEDSFEMLMRIISFNIGVEFGQVLALIPILFILAIWRNTKSFIQHSKVANHALMFVGFMLLLMQLHGYLHTTNEEEFGFNKDAHTHIHMDIEAKKAKQYTHGSL</sequence>
<dbReference type="RefSeq" id="WP_194366289.1">
    <property type="nucleotide sequence ID" value="NZ_CP054493.1"/>
</dbReference>